<dbReference type="Pfam" id="PF00078">
    <property type="entry name" value="RVT_1"/>
    <property type="match status" value="1"/>
</dbReference>
<feature type="domain" description="Reverse transcriptase" evidence="1">
    <location>
        <begin position="112"/>
        <end position="214"/>
    </location>
</feature>
<dbReference type="AlphaFoldDB" id="A0AAE0UM14"/>
<feature type="domain" description="Alkylated DNA repair protein AlkB homologue 8 N-terminal" evidence="2">
    <location>
        <begin position="260"/>
        <end position="297"/>
    </location>
</feature>
<evidence type="ECO:0000313" key="4">
    <source>
        <dbReference type="Proteomes" id="UP001274896"/>
    </source>
</evidence>
<dbReference type="GO" id="GO:0016706">
    <property type="term" value="F:2-oxoglutarate-dependent dioxygenase activity"/>
    <property type="evidence" value="ECO:0007669"/>
    <property type="project" value="InterPro"/>
</dbReference>
<sequence length="366" mass="41057">SGDSSLYSTARANLRRGIQLAKESYRRTIEGYLTNNDPQQMWRGIQALTNYKGQGPTNTASSSLLAEELNSYFACFETTRHLHTLPHDDSNTAPLSFQEYENAESPGEPKELCEDYSSAFNAIISDILVTKLFNLQFPSATCTWIKHFITNRPLSDHCQSVRLGPHLSTTLTLSTGSPQGCVLSFLLFALYTYDCIPFHPTNTIIKFADDTTVVRLISRGDTGLRRHKQDHAPLLINGECVETVSTIRFLGTHISADLSWTPNIKALVKKAQKWLHFLRVLRKNNLLLLAFYHASVEKKILTYCLGVWYASSTTEDRKTEGDKYSCPPWMIYPGHTASAKSRPSQETPHILLITCLTCCRLDGASV</sequence>
<name>A0AAE0UM14_9TELE</name>
<accession>A0AAE0UM14</accession>
<feature type="non-terminal residue" evidence="3">
    <location>
        <position position="1"/>
    </location>
</feature>
<organism evidence="3 4">
    <name type="scientific">Hemibagrus guttatus</name>
    <dbReference type="NCBI Taxonomy" id="175788"/>
    <lineage>
        <taxon>Eukaryota</taxon>
        <taxon>Metazoa</taxon>
        <taxon>Chordata</taxon>
        <taxon>Craniata</taxon>
        <taxon>Vertebrata</taxon>
        <taxon>Euteleostomi</taxon>
        <taxon>Actinopterygii</taxon>
        <taxon>Neopterygii</taxon>
        <taxon>Teleostei</taxon>
        <taxon>Ostariophysi</taxon>
        <taxon>Siluriformes</taxon>
        <taxon>Bagridae</taxon>
        <taxon>Hemibagrus</taxon>
    </lineage>
</organism>
<dbReference type="GO" id="GO:0008168">
    <property type="term" value="F:methyltransferase activity"/>
    <property type="evidence" value="ECO:0007669"/>
    <property type="project" value="InterPro"/>
</dbReference>
<reference evidence="3" key="1">
    <citation type="submission" date="2023-06" db="EMBL/GenBank/DDBJ databases">
        <title>Male Hemibagrus guttatus genome.</title>
        <authorList>
            <person name="Bian C."/>
        </authorList>
    </citation>
    <scope>NUCLEOTIDE SEQUENCE</scope>
    <source>
        <strain evidence="3">Male_cb2023</strain>
        <tissue evidence="3">Muscle</tissue>
    </source>
</reference>
<keyword evidence="4" id="KW-1185">Reference proteome</keyword>
<dbReference type="InterPro" id="IPR015095">
    <property type="entry name" value="AlkB_hom8_N"/>
</dbReference>
<evidence type="ECO:0000313" key="3">
    <source>
        <dbReference type="EMBL" id="KAK3511275.1"/>
    </source>
</evidence>
<gene>
    <name evidence="3" type="ORF">QTP70_034682</name>
</gene>
<dbReference type="Pfam" id="PF09004">
    <property type="entry name" value="ALKBH8_N"/>
    <property type="match status" value="1"/>
</dbReference>
<dbReference type="EMBL" id="JAUCMX010000025">
    <property type="protein sequence ID" value="KAK3511275.1"/>
    <property type="molecule type" value="Genomic_DNA"/>
</dbReference>
<dbReference type="InterPro" id="IPR000477">
    <property type="entry name" value="RT_dom"/>
</dbReference>
<dbReference type="PANTHER" id="PTHR47510">
    <property type="entry name" value="REVERSE TRANSCRIPTASE DOMAIN-CONTAINING PROTEIN"/>
    <property type="match status" value="1"/>
</dbReference>
<comment type="caution">
    <text evidence="3">The sequence shown here is derived from an EMBL/GenBank/DDBJ whole genome shotgun (WGS) entry which is preliminary data.</text>
</comment>
<protein>
    <recommendedName>
        <fullName evidence="5">Reverse transcriptase domain-containing protein</fullName>
    </recommendedName>
</protein>
<evidence type="ECO:0000259" key="2">
    <source>
        <dbReference type="Pfam" id="PF09004"/>
    </source>
</evidence>
<evidence type="ECO:0000259" key="1">
    <source>
        <dbReference type="Pfam" id="PF00078"/>
    </source>
</evidence>
<evidence type="ECO:0008006" key="5">
    <source>
        <dbReference type="Google" id="ProtNLM"/>
    </source>
</evidence>
<proteinExistence type="predicted"/>
<dbReference type="Proteomes" id="UP001274896">
    <property type="component" value="Unassembled WGS sequence"/>
</dbReference>
<dbReference type="PANTHER" id="PTHR47510:SF3">
    <property type="entry name" value="ENDO_EXONUCLEASE_PHOSPHATASE DOMAIN-CONTAINING PROTEIN"/>
    <property type="match status" value="1"/>
</dbReference>